<dbReference type="KEGG" id="tet:TTHERM_00441750"/>
<dbReference type="Gene3D" id="2.60.40.420">
    <property type="entry name" value="Cupredoxins - blue copper proteins"/>
    <property type="match status" value="1"/>
</dbReference>
<dbReference type="HOGENOM" id="CLU_261123_0_0_1"/>
<feature type="region of interest" description="Disordered" evidence="1">
    <location>
        <begin position="929"/>
        <end position="955"/>
    </location>
</feature>
<name>I7M038_TETTS</name>
<feature type="compositionally biased region" description="Basic and acidic residues" evidence="1">
    <location>
        <begin position="803"/>
        <end position="816"/>
    </location>
</feature>
<dbReference type="GeneID" id="7843289"/>
<evidence type="ECO:0000313" key="2">
    <source>
        <dbReference type="EMBL" id="EAR85427.1"/>
    </source>
</evidence>
<dbReference type="RefSeq" id="XP_001033090.1">
    <property type="nucleotide sequence ID" value="XM_001033090.1"/>
</dbReference>
<feature type="compositionally biased region" description="Basic and acidic residues" evidence="1">
    <location>
        <begin position="1048"/>
        <end position="1061"/>
    </location>
</feature>
<feature type="compositionally biased region" description="Low complexity" evidence="1">
    <location>
        <begin position="667"/>
        <end position="692"/>
    </location>
</feature>
<evidence type="ECO:0000256" key="1">
    <source>
        <dbReference type="SAM" id="MobiDB-lite"/>
    </source>
</evidence>
<feature type="region of interest" description="Disordered" evidence="1">
    <location>
        <begin position="1179"/>
        <end position="1229"/>
    </location>
</feature>
<proteinExistence type="predicted"/>
<feature type="compositionally biased region" description="Polar residues" evidence="1">
    <location>
        <begin position="941"/>
        <end position="955"/>
    </location>
</feature>
<feature type="region of interest" description="Disordered" evidence="1">
    <location>
        <begin position="557"/>
        <end position="607"/>
    </location>
</feature>
<dbReference type="Proteomes" id="UP000009168">
    <property type="component" value="Unassembled WGS sequence"/>
</dbReference>
<feature type="region of interest" description="Disordered" evidence="1">
    <location>
        <begin position="803"/>
        <end position="847"/>
    </location>
</feature>
<reference evidence="3" key="1">
    <citation type="journal article" date="2006" name="PLoS Biol.">
        <title>Macronuclear genome sequence of the ciliate Tetrahymena thermophila, a model eukaryote.</title>
        <authorList>
            <person name="Eisen J.A."/>
            <person name="Coyne R.S."/>
            <person name="Wu M."/>
            <person name="Wu D."/>
            <person name="Thiagarajan M."/>
            <person name="Wortman J.R."/>
            <person name="Badger J.H."/>
            <person name="Ren Q."/>
            <person name="Amedeo P."/>
            <person name="Jones K.M."/>
            <person name="Tallon L.J."/>
            <person name="Delcher A.L."/>
            <person name="Salzberg S.L."/>
            <person name="Silva J.C."/>
            <person name="Haas B.J."/>
            <person name="Majoros W.H."/>
            <person name="Farzad M."/>
            <person name="Carlton J.M."/>
            <person name="Smith R.K. Jr."/>
            <person name="Garg J."/>
            <person name="Pearlman R.E."/>
            <person name="Karrer K.M."/>
            <person name="Sun L."/>
            <person name="Manning G."/>
            <person name="Elde N.C."/>
            <person name="Turkewitz A.P."/>
            <person name="Asai D.J."/>
            <person name="Wilkes D.E."/>
            <person name="Wang Y."/>
            <person name="Cai H."/>
            <person name="Collins K."/>
            <person name="Stewart B.A."/>
            <person name="Lee S.R."/>
            <person name="Wilamowska K."/>
            <person name="Weinberg Z."/>
            <person name="Ruzzo W.L."/>
            <person name="Wloga D."/>
            <person name="Gaertig J."/>
            <person name="Frankel J."/>
            <person name="Tsao C.-C."/>
            <person name="Gorovsky M.A."/>
            <person name="Keeling P.J."/>
            <person name="Waller R.F."/>
            <person name="Patron N.J."/>
            <person name="Cherry J.M."/>
            <person name="Stover N.A."/>
            <person name="Krieger C.J."/>
            <person name="del Toro C."/>
            <person name="Ryder H.F."/>
            <person name="Williamson S.C."/>
            <person name="Barbeau R.A."/>
            <person name="Hamilton E.P."/>
            <person name="Orias E."/>
        </authorList>
    </citation>
    <scope>NUCLEOTIDE SEQUENCE [LARGE SCALE GENOMIC DNA]</scope>
    <source>
        <strain evidence="3">SB210</strain>
    </source>
</reference>
<dbReference type="InParanoid" id="I7M038"/>
<accession>I7M038</accession>
<gene>
    <name evidence="2" type="ORF">TTHERM_00441750</name>
</gene>
<feature type="compositionally biased region" description="Low complexity" evidence="1">
    <location>
        <begin position="1189"/>
        <end position="1205"/>
    </location>
</feature>
<feature type="compositionally biased region" description="Polar residues" evidence="1">
    <location>
        <begin position="702"/>
        <end position="715"/>
    </location>
</feature>
<feature type="compositionally biased region" description="Acidic residues" evidence="1">
    <location>
        <begin position="826"/>
        <end position="843"/>
    </location>
</feature>
<protein>
    <submittedName>
        <fullName evidence="2">Uncharacterized protein</fullName>
    </submittedName>
</protein>
<feature type="region of interest" description="Disordered" evidence="1">
    <location>
        <begin position="1032"/>
        <end position="1061"/>
    </location>
</feature>
<feature type="compositionally biased region" description="Polar residues" evidence="1">
    <location>
        <begin position="1214"/>
        <end position="1229"/>
    </location>
</feature>
<evidence type="ECO:0000313" key="3">
    <source>
        <dbReference type="Proteomes" id="UP000009168"/>
    </source>
</evidence>
<sequence>MELKKFHQRFVYKFKIGIEEVKEKKNQSQKAAFKRHITIFKSQQSQPFLVQSEYILVLLKILNRHKQSAEEEAKIQNFLFFLKIRFRGGSAQLQKIIIYFYKAQIKMYTNPKTNSVMINKNDIDTKIAFQNSDAFHGESNNLARLSKPSQQAALKNNDTQLIVKNGNQASVGGSILPSCPQTNATLNMNKYFLNKDEVIISIEGFRFQPQSLYVHCGTKLIWQVKQNKPQYNSLYDSTGPRFFIVSIPQLEEESPPIHENESFSYVIDQLGSFDMICPNYTRMKGSLIVVDKSTTINDLTKDQQPKYFMEHVDEYKYASQNLSSSLQQQLYQLNSSNIIPQTQVFQQQPQENSQYLISSTLESSGKNYQNSNPIAAYYSDTCAPQINLNTYNSQLSNSLVFSNQLSHNNLQKNQLYYQMSNSAVLSTKEQRQDQSSTEYARKNYNEKISLAKSASFKSLQPVLENNDKLSQESFKQLQNTKQEKILTKIIDSNKSETAESEKITKQFLQELQNEQNSRPNKKKNAHYLQLYKDDFQEDAEEDEDDLEFSELNKMKKLESESKKKSNLVEFSESKRDTPKQQVQKPQSNDNEQSPKKNNEEGKLKKNSNIAYQQIQNLEKITKDIQEPNAAKKEKDNSCLLEQQLLSTPKRKSLQKREIDNPKKKSIKITSNSNSCNTSYSSQKVSSQQQIQSIREDSKELKQSNSQGSQKKIKLQTENQITNLDTLSEKHFDDTQNKQIQQSCLSSSTIATNATVLAIEDKEQARYQTQQVTKTQSLPQFLSQNVQIKKLKKINTNSQVIKKNELNPYRKQDRQEDMNGYNSDYECQNEEEEDEENGNEEGDIVNDQNNKKNQTLNQASNPASSLYFKGHSFQYFRNHQSNQYAKLRIPHENDEYDDDEEDEYDCNTIISEEDASVYASKENSLVYRRNNSSSNLHSSGSQQIGSNINPNNSFTASQTLNKRFTKRIRRNYRKKPKIGVLSENYLKSPAQSILTTAESSKYSDTTKQLSQKGDFDLEGNDIHERGSLLFQHKYSQKRRASTDQTIQESRYHNNNDDSDTRSIKSLKNERNIANNNNNAINSSSNNSNNACGSTYVCQNQSCNYQMNSQNQYQQECCHESDNEGECVDLFDKYNCNKFIKVNNTCCSHLNSANIFDFLKQQSKLQFLYFTENFCKQENQKKIHKHKKEGNNNSASSSQSAGSLEGLQENRDESKSVSSQNTNNLTHISNPCQEQTNQKIIQNYKINTPLLNNEIVSVAKQLPLTEDKNEEIQEQISFIKNFLEQRYEIESWLLEAGGADDLGEIEDY</sequence>
<feature type="compositionally biased region" description="Polar residues" evidence="1">
    <location>
        <begin position="579"/>
        <end position="591"/>
    </location>
</feature>
<dbReference type="EMBL" id="GG662665">
    <property type="protein sequence ID" value="EAR85427.1"/>
    <property type="molecule type" value="Genomic_DNA"/>
</dbReference>
<keyword evidence="3" id="KW-1185">Reference proteome</keyword>
<feature type="compositionally biased region" description="Basic and acidic residues" evidence="1">
    <location>
        <begin position="592"/>
        <end position="603"/>
    </location>
</feature>
<feature type="region of interest" description="Disordered" evidence="1">
    <location>
        <begin position="628"/>
        <end position="715"/>
    </location>
</feature>
<dbReference type="InterPro" id="IPR008972">
    <property type="entry name" value="Cupredoxin"/>
</dbReference>
<dbReference type="SUPFAM" id="SSF49503">
    <property type="entry name" value="Cupredoxins"/>
    <property type="match status" value="1"/>
</dbReference>
<organism evidence="2 3">
    <name type="scientific">Tetrahymena thermophila (strain SB210)</name>
    <dbReference type="NCBI Taxonomy" id="312017"/>
    <lineage>
        <taxon>Eukaryota</taxon>
        <taxon>Sar</taxon>
        <taxon>Alveolata</taxon>
        <taxon>Ciliophora</taxon>
        <taxon>Intramacronucleata</taxon>
        <taxon>Oligohymenophorea</taxon>
        <taxon>Hymenostomatida</taxon>
        <taxon>Tetrahymenina</taxon>
        <taxon>Tetrahymenidae</taxon>
        <taxon>Tetrahymena</taxon>
    </lineage>
</organism>
<feature type="compositionally biased region" description="Low complexity" evidence="1">
    <location>
        <begin position="929"/>
        <end position="940"/>
    </location>
</feature>